<proteinExistence type="predicted"/>
<name>A0ABM8CB55_9BURK</name>
<keyword evidence="2" id="KW-1185">Reference proteome</keyword>
<reference evidence="1" key="1">
    <citation type="submission" date="2022-11" db="EMBL/GenBank/DDBJ databases">
        <title>Isolation and characterization of PLA-degrading bacterium Massilia sp. from Antarctic soil.</title>
        <authorList>
            <person name="Sato K."/>
            <person name="Gomez-Fuentes C."/>
            <person name="Ahmad S.A."/>
            <person name="Zulkharnain A."/>
        </authorList>
    </citation>
    <scope>NUCLEOTIDE SEQUENCE</scope>
    <source>
        <strain evidence="1">N-3</strain>
    </source>
</reference>
<evidence type="ECO:0000313" key="1">
    <source>
        <dbReference type="EMBL" id="BDT60546.1"/>
    </source>
</evidence>
<dbReference type="Proteomes" id="UP001163336">
    <property type="component" value="Chromosome"/>
</dbReference>
<dbReference type="EMBL" id="AP026966">
    <property type="protein sequence ID" value="BDT60546.1"/>
    <property type="molecule type" value="Genomic_DNA"/>
</dbReference>
<protein>
    <submittedName>
        <fullName evidence="1">Uncharacterized protein</fullName>
    </submittedName>
</protein>
<organism evidence="1 2">
    <name type="scientific">Massilia varians</name>
    <dbReference type="NCBI Taxonomy" id="457921"/>
    <lineage>
        <taxon>Bacteria</taxon>
        <taxon>Pseudomonadati</taxon>
        <taxon>Pseudomonadota</taxon>
        <taxon>Betaproteobacteria</taxon>
        <taxon>Burkholderiales</taxon>
        <taxon>Oxalobacteraceae</taxon>
        <taxon>Telluria group</taxon>
        <taxon>Massilia</taxon>
    </lineage>
</organism>
<accession>A0ABM8CB55</accession>
<evidence type="ECO:0000313" key="2">
    <source>
        <dbReference type="Proteomes" id="UP001163336"/>
    </source>
</evidence>
<sequence>MGFSLAWIAIRGKSKDDILAQLSLADSGEPDEANESPVSGAALPGGGYLVVFKDMAHPATQAGSMARLSAGCEALGCQVEEHVMASAAFQYKDGAKLWDVVHLSEQGLYHLAVDGAPPALLDTIHAEMKATQDEQGGADADVDCLFEVPLMLATALCGYRHDEAALLSGETLAFTELVPAAPGVGRRH</sequence>
<dbReference type="RefSeq" id="WP_281909749.1">
    <property type="nucleotide sequence ID" value="NZ_AP026966.1"/>
</dbReference>
<gene>
    <name evidence="1" type="ORF">MasN3_40400</name>
</gene>